<dbReference type="OrthoDB" id="572651at2"/>
<dbReference type="KEGG" id="cyj:Cyan7822_0818"/>
<keyword evidence="2" id="KW-1185">Reference proteome</keyword>
<dbReference type="InterPro" id="IPR013424">
    <property type="entry name" value="Ice-binding_C"/>
</dbReference>
<dbReference type="AlphaFoldDB" id="E0UC87"/>
<dbReference type="RefSeq" id="WP_013320954.1">
    <property type="nucleotide sequence ID" value="NC_014501.1"/>
</dbReference>
<dbReference type="NCBIfam" id="TIGR02595">
    <property type="entry name" value="PEP_CTERM"/>
    <property type="match status" value="1"/>
</dbReference>
<name>E0UC87_GLOV7</name>
<reference evidence="2" key="1">
    <citation type="journal article" date="2011" name="MBio">
        <title>Novel metabolic attributes of the genus Cyanothece, comprising a group of unicellular nitrogen-fixing Cyanobacteria.</title>
        <authorList>
            <person name="Bandyopadhyay A."/>
            <person name="Elvitigala T."/>
            <person name="Welsh E."/>
            <person name="Stockel J."/>
            <person name="Liberton M."/>
            <person name="Min H."/>
            <person name="Sherman L.A."/>
            <person name="Pakrasi H.B."/>
        </authorList>
    </citation>
    <scope>NUCLEOTIDE SEQUENCE [LARGE SCALE GENOMIC DNA]</scope>
    <source>
        <strain evidence="2">PCC 7822</strain>
    </source>
</reference>
<dbReference type="STRING" id="497965.Cyan7822_0818"/>
<evidence type="ECO:0000313" key="2">
    <source>
        <dbReference type="Proteomes" id="UP000008206"/>
    </source>
</evidence>
<dbReference type="Proteomes" id="UP000008206">
    <property type="component" value="Chromosome"/>
</dbReference>
<dbReference type="EMBL" id="CP002198">
    <property type="protein sequence ID" value="ADN12844.1"/>
    <property type="molecule type" value="Genomic_DNA"/>
</dbReference>
<evidence type="ECO:0008006" key="3">
    <source>
        <dbReference type="Google" id="ProtNLM"/>
    </source>
</evidence>
<dbReference type="HOGENOM" id="CLU_1169127_0_0_3"/>
<organism evidence="1 2">
    <name type="scientific">Gloeothece verrucosa (strain PCC 7822)</name>
    <name type="common">Cyanothece sp. (strain PCC 7822)</name>
    <dbReference type="NCBI Taxonomy" id="497965"/>
    <lineage>
        <taxon>Bacteria</taxon>
        <taxon>Bacillati</taxon>
        <taxon>Cyanobacteriota</taxon>
        <taxon>Cyanophyceae</taxon>
        <taxon>Oscillatoriophycideae</taxon>
        <taxon>Chroococcales</taxon>
        <taxon>Aphanothecaceae</taxon>
        <taxon>Gloeothece</taxon>
        <taxon>Gloeothece verrucosa</taxon>
    </lineage>
</organism>
<dbReference type="InterPro" id="IPR026374">
    <property type="entry name" value="Cyano_PEP"/>
</dbReference>
<sequence>MNKLSTQLALSTVGTIIASSIVYLGPAQAAAFKFYIDPENSSISGDLKGSLSFDQEKTNLTGVGFEQATLSQLPEAKFNFKFRSDVYIANGYLSKFNLSEPTFYFNSGNLVGININGFSDAVQLPSAFPKNYAGEFPVFFGSGNFSISGDYLIEQVAGNVDKLIIATDAKGRLIAVNNLGFEPYNFDGQGQVIFQAVPEPMTILGSATAIGFSLFFRRKPAKK</sequence>
<dbReference type="NCBIfam" id="TIGR04155">
    <property type="entry name" value="cyano_PEP"/>
    <property type="match status" value="1"/>
</dbReference>
<evidence type="ECO:0000313" key="1">
    <source>
        <dbReference type="EMBL" id="ADN12844.1"/>
    </source>
</evidence>
<proteinExistence type="predicted"/>
<gene>
    <name evidence="1" type="ordered locus">Cyan7822_0818</name>
</gene>
<protein>
    <recommendedName>
        <fullName evidence="3">PEP-CTERM protein-sorting domain-containing protein</fullName>
    </recommendedName>
</protein>
<accession>E0UC87</accession>